<sequence>MREQLRAYVQHLFDRAADTPRNRELLEEILQNTLDRYDDLVAQGTSEADAYQQAVSQIGEVEKLWEPGLPGRPKAEKQRHGWARFAEDVTALAMGAVDQARRAGLPVGKSTVRYSQSERYTVGGSAVPADGIEQVKVSWIQGLVTVVAGQGDAILVEEEGPADYPLCWCVQGDTLDVQFVQAGVYLHLPDKHLTLTLPRQLAKLKVETVSADTELDHAPAQTLKLETVSGNGKIDGQHNTFSWQSISGDLEFRGTAATVKSEAVSGDIELQLSETPDTLQAESVSGDVEVRLPRNRSFDLRYDTVSGEYTCALPAVKEGKRHWRYEAGGEPAKLKLETVSGDLSVQTAD</sequence>
<protein>
    <submittedName>
        <fullName evidence="2">DUF4097 family beta strand repeat protein</fullName>
    </submittedName>
</protein>
<dbReference type="Pfam" id="PF13349">
    <property type="entry name" value="DUF4097"/>
    <property type="match status" value="1"/>
</dbReference>
<dbReference type="NCBIfam" id="NF038403">
    <property type="entry name" value="perm_prefix_1"/>
    <property type="match status" value="1"/>
</dbReference>
<proteinExistence type="predicted"/>
<evidence type="ECO:0000313" key="3">
    <source>
        <dbReference type="Proteomes" id="UP000824239"/>
    </source>
</evidence>
<evidence type="ECO:0000313" key="2">
    <source>
        <dbReference type="EMBL" id="HIR50603.1"/>
    </source>
</evidence>
<dbReference type="EMBL" id="DVHE01000042">
    <property type="protein sequence ID" value="HIR50603.1"/>
    <property type="molecule type" value="Genomic_DNA"/>
</dbReference>
<dbReference type="InterPro" id="IPR047928">
    <property type="entry name" value="Perm_prefix_1"/>
</dbReference>
<accession>A0A9D1IWW4</accession>
<gene>
    <name evidence="2" type="ORF">IAA53_04855</name>
</gene>
<name>A0A9D1IWW4_9FIRM</name>
<dbReference type="InterPro" id="IPR025164">
    <property type="entry name" value="Toastrack_DUF4097"/>
</dbReference>
<reference evidence="2" key="1">
    <citation type="submission" date="2020-10" db="EMBL/GenBank/DDBJ databases">
        <authorList>
            <person name="Gilroy R."/>
        </authorList>
    </citation>
    <scope>NUCLEOTIDE SEQUENCE</scope>
    <source>
        <strain evidence="2">ChiBcec15-4380</strain>
    </source>
</reference>
<dbReference type="AlphaFoldDB" id="A0A9D1IWW4"/>
<dbReference type="Proteomes" id="UP000824239">
    <property type="component" value="Unassembled WGS sequence"/>
</dbReference>
<comment type="caution">
    <text evidence="2">The sequence shown here is derived from an EMBL/GenBank/DDBJ whole genome shotgun (WGS) entry which is preliminary data.</text>
</comment>
<feature type="domain" description="DUF4097" evidence="1">
    <location>
        <begin position="197"/>
        <end position="345"/>
    </location>
</feature>
<organism evidence="2 3">
    <name type="scientific">Candidatus Avoscillospira avicola</name>
    <dbReference type="NCBI Taxonomy" id="2840706"/>
    <lineage>
        <taxon>Bacteria</taxon>
        <taxon>Bacillati</taxon>
        <taxon>Bacillota</taxon>
        <taxon>Clostridia</taxon>
        <taxon>Eubacteriales</taxon>
        <taxon>Oscillospiraceae</taxon>
        <taxon>Oscillospiraceae incertae sedis</taxon>
        <taxon>Candidatus Avoscillospira</taxon>
    </lineage>
</organism>
<reference evidence="2" key="2">
    <citation type="journal article" date="2021" name="PeerJ">
        <title>Extensive microbial diversity within the chicken gut microbiome revealed by metagenomics and culture.</title>
        <authorList>
            <person name="Gilroy R."/>
            <person name="Ravi A."/>
            <person name="Getino M."/>
            <person name="Pursley I."/>
            <person name="Horton D.L."/>
            <person name="Alikhan N.F."/>
            <person name="Baker D."/>
            <person name="Gharbi K."/>
            <person name="Hall N."/>
            <person name="Watson M."/>
            <person name="Adriaenssens E.M."/>
            <person name="Foster-Nyarko E."/>
            <person name="Jarju S."/>
            <person name="Secka A."/>
            <person name="Antonio M."/>
            <person name="Oren A."/>
            <person name="Chaudhuri R.R."/>
            <person name="La Ragione R."/>
            <person name="Hildebrand F."/>
            <person name="Pallen M.J."/>
        </authorList>
    </citation>
    <scope>NUCLEOTIDE SEQUENCE</scope>
    <source>
        <strain evidence="2">ChiBcec15-4380</strain>
    </source>
</reference>
<evidence type="ECO:0000259" key="1">
    <source>
        <dbReference type="Pfam" id="PF13349"/>
    </source>
</evidence>